<keyword evidence="2" id="KW-0378">Hydrolase</keyword>
<proteinExistence type="predicted"/>
<dbReference type="Gene3D" id="3.40.50.1820">
    <property type="entry name" value="alpha/beta hydrolase"/>
    <property type="match status" value="1"/>
</dbReference>
<keyword evidence="3" id="KW-1185">Reference proteome</keyword>
<dbReference type="InterPro" id="IPR051049">
    <property type="entry name" value="Dienelactone_hydrolase-like"/>
</dbReference>
<accession>A0A5C1NNW1</accession>
<dbReference type="EMBL" id="CP038437">
    <property type="protein sequence ID" value="QEM84173.1"/>
    <property type="molecule type" value="Genomic_DNA"/>
</dbReference>
<dbReference type="InterPro" id="IPR029058">
    <property type="entry name" value="AB_hydrolase_fold"/>
</dbReference>
<evidence type="ECO:0000259" key="1">
    <source>
        <dbReference type="Pfam" id="PF01738"/>
    </source>
</evidence>
<dbReference type="GO" id="GO:0016787">
    <property type="term" value="F:hydrolase activity"/>
    <property type="evidence" value="ECO:0007669"/>
    <property type="project" value="UniProtKB-KW"/>
</dbReference>
<evidence type="ECO:0000313" key="2">
    <source>
        <dbReference type="EMBL" id="QEM84173.1"/>
    </source>
</evidence>
<dbReference type="SUPFAM" id="SSF53474">
    <property type="entry name" value="alpha/beta-Hydrolases"/>
    <property type="match status" value="1"/>
</dbReference>
<dbReference type="Pfam" id="PF01738">
    <property type="entry name" value="DLH"/>
    <property type="match status" value="1"/>
</dbReference>
<gene>
    <name evidence="2" type="ORF">E4T21_16810</name>
</gene>
<dbReference type="RefSeq" id="WP_149287294.1">
    <property type="nucleotide sequence ID" value="NZ_CP038437.2"/>
</dbReference>
<dbReference type="InterPro" id="IPR002925">
    <property type="entry name" value="Dienelactn_hydro"/>
</dbReference>
<dbReference type="KEGG" id="hbh:E4T21_16810"/>
<dbReference type="OrthoDB" id="9787933at2"/>
<dbReference type="PANTHER" id="PTHR46623:SF10">
    <property type="entry name" value="CARBOXYMETHYLENEBUTENOLIDASE HOMOLOG"/>
    <property type="match status" value="1"/>
</dbReference>
<evidence type="ECO:0000313" key="3">
    <source>
        <dbReference type="Proteomes" id="UP000324285"/>
    </source>
</evidence>
<dbReference type="Proteomes" id="UP000324285">
    <property type="component" value="Chromosome"/>
</dbReference>
<organism evidence="2 3">
    <name type="scientific">Halomonas binhaiensis</name>
    <dbReference type="NCBI Taxonomy" id="2562282"/>
    <lineage>
        <taxon>Bacteria</taxon>
        <taxon>Pseudomonadati</taxon>
        <taxon>Pseudomonadota</taxon>
        <taxon>Gammaproteobacteria</taxon>
        <taxon>Oceanospirillales</taxon>
        <taxon>Halomonadaceae</taxon>
        <taxon>Halomonas</taxon>
    </lineage>
</organism>
<dbReference type="AlphaFoldDB" id="A0A5C1NNW1"/>
<protein>
    <submittedName>
        <fullName evidence="2">Dienelactone hydrolase family protein</fullName>
    </submittedName>
</protein>
<name>A0A5C1NNW1_9GAMM</name>
<dbReference type="PANTHER" id="PTHR46623">
    <property type="entry name" value="CARBOXYMETHYLENEBUTENOLIDASE-RELATED"/>
    <property type="match status" value="1"/>
</dbReference>
<feature type="domain" description="Dienelactone hydrolase" evidence="1">
    <location>
        <begin position="16"/>
        <end position="243"/>
    </location>
</feature>
<reference evidence="2" key="1">
    <citation type="submission" date="2021-02" db="EMBL/GenBank/DDBJ databases">
        <title>Strain Y2R2, a novel species of the genus Halomonas.</title>
        <authorList>
            <person name="Huang H."/>
        </authorList>
    </citation>
    <scope>NUCLEOTIDE SEQUENCE</scope>
    <source>
        <strain evidence="2">Y2R2</strain>
    </source>
</reference>
<sequence>MTYDEITLQARDGECPAYVFTPEGQGPWPAVIVYMDAFGIRPGLKQMAETIAASGYLVLLPDLFYRLGNYGPLVPKDIFAGDDFRAVIGPLMASTDNHKAAADTEAFLKYLDAREDVIGGKVAMVGFCMGGGMAITAAAHYPDRVAAAVSFHGGNLATDQPTSPHLLAPKIQAELYIAVADNDKSYPPAMAERFERALSDAGVRYRSELYRGASHGWMKPDFPIYDKAAADKGWAEMFELLERTLR</sequence>